<dbReference type="GO" id="GO:0052689">
    <property type="term" value="F:carboxylic ester hydrolase activity"/>
    <property type="evidence" value="ECO:0007669"/>
    <property type="project" value="UniProtKB-ARBA"/>
</dbReference>
<proteinExistence type="predicted"/>
<dbReference type="PANTHER" id="PTHR22946">
    <property type="entry name" value="DIENELACTONE HYDROLASE DOMAIN-CONTAINING PROTEIN-RELATED"/>
    <property type="match status" value="1"/>
</dbReference>
<keyword evidence="1" id="KW-0378">Hydrolase</keyword>
<gene>
    <name evidence="3" type="ORF">ADU59_27940</name>
</gene>
<dbReference type="InterPro" id="IPR029058">
    <property type="entry name" value="AB_hydrolase_fold"/>
</dbReference>
<evidence type="ECO:0000256" key="1">
    <source>
        <dbReference type="ARBA" id="ARBA00022801"/>
    </source>
</evidence>
<accession>A0A1C7NT96</accession>
<dbReference type="InterPro" id="IPR002925">
    <property type="entry name" value="Dienelactn_hydro"/>
</dbReference>
<dbReference type="PANTHER" id="PTHR22946:SF9">
    <property type="entry name" value="POLYKETIDE TRANSFERASE AF380"/>
    <property type="match status" value="1"/>
</dbReference>
<evidence type="ECO:0000313" key="4">
    <source>
        <dbReference type="Proteomes" id="UP000093111"/>
    </source>
</evidence>
<dbReference type="PATRIC" id="fig|1612624.7.peg.3754"/>
<dbReference type="SUPFAM" id="SSF53474">
    <property type="entry name" value="alpha/beta-Hydrolases"/>
    <property type="match status" value="1"/>
</dbReference>
<sequence length="318" mass="34804">MLLASVAHGQSGAKPIADKSIPARVEFHPIHSLTITDTQYLNGDANGKEVVLGGELSIAQGKGPLPIVVLMHGSGGVGPNIQFWRRHFNSMGISTFIIDGMTGRSLTSVGDNQALLGRLNFSLDIFRSLDILAKHPRVDPDRIILMGFSRGGQGALYSSVSRFQKMWNKSGVDFAGYVIFYPDCGTTYRQDGNVQQRPIRIFHGARDDYNPVRTCKAYAERLKNRGVDISITEYPNAEHGFDNPLGANPPMATKADQSVRDCEIKENDHGILMNAETNAPFSYRDACVKLKPVVGQDPEATRAAIQAVTEFVKSTLKL</sequence>
<evidence type="ECO:0000259" key="2">
    <source>
        <dbReference type="Pfam" id="PF01738"/>
    </source>
</evidence>
<dbReference type="Gene3D" id="3.40.50.1820">
    <property type="entry name" value="alpha/beta hydrolase"/>
    <property type="match status" value="1"/>
</dbReference>
<protein>
    <submittedName>
        <fullName evidence="3">Carboxymethylenebutenolidase</fullName>
    </submittedName>
</protein>
<keyword evidence="4" id="KW-1185">Reference proteome</keyword>
<organism evidence="3 4">
    <name type="scientific">Pararhizobium polonicum</name>
    <dbReference type="NCBI Taxonomy" id="1612624"/>
    <lineage>
        <taxon>Bacteria</taxon>
        <taxon>Pseudomonadati</taxon>
        <taxon>Pseudomonadota</taxon>
        <taxon>Alphaproteobacteria</taxon>
        <taxon>Hyphomicrobiales</taxon>
        <taxon>Rhizobiaceae</taxon>
        <taxon>Rhizobium/Agrobacterium group</taxon>
        <taxon>Pararhizobium</taxon>
    </lineage>
</organism>
<dbReference type="STRING" id="1612624.ADU59_27940"/>
<feature type="domain" description="Dienelactone hydrolase" evidence="2">
    <location>
        <begin position="124"/>
        <end position="247"/>
    </location>
</feature>
<name>A0A1C7NT96_9HYPH</name>
<dbReference type="InterPro" id="IPR050261">
    <property type="entry name" value="FrsA_esterase"/>
</dbReference>
<dbReference type="EMBL" id="LGLV01000022">
    <property type="protein sequence ID" value="OBZ92223.1"/>
    <property type="molecule type" value="Genomic_DNA"/>
</dbReference>
<dbReference type="Pfam" id="PF01738">
    <property type="entry name" value="DLH"/>
    <property type="match status" value="1"/>
</dbReference>
<dbReference type="AlphaFoldDB" id="A0A1C7NT96"/>
<evidence type="ECO:0000313" key="3">
    <source>
        <dbReference type="EMBL" id="OBZ92223.1"/>
    </source>
</evidence>
<dbReference type="Proteomes" id="UP000093111">
    <property type="component" value="Unassembled WGS sequence"/>
</dbReference>
<comment type="caution">
    <text evidence="3">The sequence shown here is derived from an EMBL/GenBank/DDBJ whole genome shotgun (WGS) entry which is preliminary data.</text>
</comment>
<reference evidence="3 4" key="1">
    <citation type="journal article" date="2016" name="Syst. Appl. Microbiol.">
        <title>Pararhizobium polonicum sp. nov. isolated from tumors on stone fruit rootstocks.</title>
        <authorList>
            <person name="Pulawska J."/>
            <person name="Kuzmanovic N."/>
            <person name="Willems A."/>
            <person name="Pothier J.F."/>
        </authorList>
    </citation>
    <scope>NUCLEOTIDE SEQUENCE [LARGE SCALE GENOMIC DNA]</scope>
    <source>
        <strain evidence="3 4">F5.1</strain>
    </source>
</reference>